<dbReference type="SUPFAM" id="SSF47144">
    <property type="entry name" value="HSC20 (HSCB), C-terminal oligomerisation domain"/>
    <property type="match status" value="1"/>
</dbReference>
<proteinExistence type="inferred from homology"/>
<comment type="caution">
    <text evidence="6">The sequence shown here is derived from an EMBL/GenBank/DDBJ whole genome shotgun (WGS) entry which is preliminary data.</text>
</comment>
<accession>A0A2A4MQ19</accession>
<dbReference type="AlphaFoldDB" id="A0A2A4MQ19"/>
<name>A0A2A4MQ19_9GAMM</name>
<dbReference type="SUPFAM" id="SSF46565">
    <property type="entry name" value="Chaperone J-domain"/>
    <property type="match status" value="1"/>
</dbReference>
<protein>
    <recommendedName>
        <fullName evidence="4">Co-chaperone protein HscB homolog</fullName>
    </recommendedName>
</protein>
<evidence type="ECO:0000259" key="5">
    <source>
        <dbReference type="PROSITE" id="PS50076"/>
    </source>
</evidence>
<evidence type="ECO:0000256" key="3">
    <source>
        <dbReference type="ARBA" id="ARBA00025596"/>
    </source>
</evidence>
<dbReference type="PANTHER" id="PTHR14021:SF15">
    <property type="entry name" value="IRON-SULFUR CLUSTER CO-CHAPERONE PROTEIN HSCB"/>
    <property type="match status" value="1"/>
</dbReference>
<evidence type="ECO:0000256" key="2">
    <source>
        <dbReference type="ARBA" id="ARBA00023186"/>
    </source>
</evidence>
<dbReference type="EMBL" id="NVQR01000062">
    <property type="protein sequence ID" value="PCH61716.1"/>
    <property type="molecule type" value="Genomic_DNA"/>
</dbReference>
<dbReference type="Gene3D" id="1.10.287.110">
    <property type="entry name" value="DnaJ domain"/>
    <property type="match status" value="1"/>
</dbReference>
<dbReference type="SMART" id="SM00271">
    <property type="entry name" value="DnaJ"/>
    <property type="match status" value="1"/>
</dbReference>
<organism evidence="6 7">
    <name type="scientific">SAR86 cluster bacterium</name>
    <dbReference type="NCBI Taxonomy" id="2030880"/>
    <lineage>
        <taxon>Bacteria</taxon>
        <taxon>Pseudomonadati</taxon>
        <taxon>Pseudomonadota</taxon>
        <taxon>Gammaproteobacteria</taxon>
        <taxon>SAR86 cluster</taxon>
    </lineage>
</organism>
<keyword evidence="2 4" id="KW-0143">Chaperone</keyword>
<dbReference type="GO" id="GO:1990230">
    <property type="term" value="C:iron-sulfur cluster transfer complex"/>
    <property type="evidence" value="ECO:0007669"/>
    <property type="project" value="TreeGrafter"/>
</dbReference>
<evidence type="ECO:0000256" key="1">
    <source>
        <dbReference type="ARBA" id="ARBA00010476"/>
    </source>
</evidence>
<dbReference type="GO" id="GO:0001671">
    <property type="term" value="F:ATPase activator activity"/>
    <property type="evidence" value="ECO:0007669"/>
    <property type="project" value="InterPro"/>
</dbReference>
<dbReference type="Proteomes" id="UP000218172">
    <property type="component" value="Unassembled WGS sequence"/>
</dbReference>
<evidence type="ECO:0000256" key="4">
    <source>
        <dbReference type="HAMAP-Rule" id="MF_00682"/>
    </source>
</evidence>
<dbReference type="InterPro" id="IPR004640">
    <property type="entry name" value="HscB"/>
</dbReference>
<dbReference type="GO" id="GO:0044571">
    <property type="term" value="P:[2Fe-2S] cluster assembly"/>
    <property type="evidence" value="ECO:0007669"/>
    <property type="project" value="InterPro"/>
</dbReference>
<dbReference type="InterPro" id="IPR036869">
    <property type="entry name" value="J_dom_sf"/>
</dbReference>
<dbReference type="Pfam" id="PF07743">
    <property type="entry name" value="HSCB_C"/>
    <property type="match status" value="1"/>
</dbReference>
<dbReference type="Gene3D" id="1.20.1280.20">
    <property type="entry name" value="HscB, C-terminal domain"/>
    <property type="match status" value="1"/>
</dbReference>
<dbReference type="GO" id="GO:0051259">
    <property type="term" value="P:protein complex oligomerization"/>
    <property type="evidence" value="ECO:0007669"/>
    <property type="project" value="InterPro"/>
</dbReference>
<dbReference type="InterPro" id="IPR001623">
    <property type="entry name" value="DnaJ_domain"/>
</dbReference>
<sequence length="178" mass="20488">MVQLIEKNYFQLFTLPEDFCTKTETLGQKYRDLQASNHPDRYAQGSEQEKLAAVQLASYINDAYSTLKSPLKRAAYLLQLKGINTEQVSQHELGMDLLMEQMQLRETLEDFAVAESSLGPLDGLRDNVRAKLSGKEQVFGARFEQEEFSQAKACFHEMQFLHKLLSEINTLEERILDY</sequence>
<evidence type="ECO:0000313" key="6">
    <source>
        <dbReference type="EMBL" id="PCH61716.1"/>
    </source>
</evidence>
<dbReference type="PROSITE" id="PS50076">
    <property type="entry name" value="DNAJ_2"/>
    <property type="match status" value="1"/>
</dbReference>
<dbReference type="HAMAP" id="MF_00682">
    <property type="entry name" value="HscB"/>
    <property type="match status" value="1"/>
</dbReference>
<evidence type="ECO:0000313" key="7">
    <source>
        <dbReference type="Proteomes" id="UP000218172"/>
    </source>
</evidence>
<feature type="domain" description="J" evidence="5">
    <location>
        <begin position="8"/>
        <end position="80"/>
    </location>
</feature>
<dbReference type="InterPro" id="IPR036386">
    <property type="entry name" value="HscB_C_sf"/>
</dbReference>
<dbReference type="GO" id="GO:0006457">
    <property type="term" value="P:protein folding"/>
    <property type="evidence" value="ECO:0007669"/>
    <property type="project" value="UniProtKB-UniRule"/>
</dbReference>
<comment type="function">
    <text evidence="3 4">Co-chaperone involved in the maturation of iron-sulfur cluster-containing proteins. Seems to help targeting proteins to be folded toward HscA.</text>
</comment>
<comment type="similarity">
    <text evidence="1 4">Belongs to the HscB family.</text>
</comment>
<gene>
    <name evidence="4 6" type="primary">hscB</name>
    <name evidence="6" type="ORF">COC19_04410</name>
</gene>
<dbReference type="GO" id="GO:0051087">
    <property type="term" value="F:protein-folding chaperone binding"/>
    <property type="evidence" value="ECO:0007669"/>
    <property type="project" value="InterPro"/>
</dbReference>
<reference evidence="7" key="1">
    <citation type="submission" date="2017-08" db="EMBL/GenBank/DDBJ databases">
        <title>A dynamic microbial community with high functional redundancy inhabits the cold, oxic subseafloor aquifer.</title>
        <authorList>
            <person name="Tully B.J."/>
            <person name="Wheat C.G."/>
            <person name="Glazer B.T."/>
            <person name="Huber J.A."/>
        </authorList>
    </citation>
    <scope>NUCLEOTIDE SEQUENCE [LARGE SCALE GENOMIC DNA]</scope>
</reference>
<dbReference type="NCBIfam" id="TIGR00714">
    <property type="entry name" value="hscB"/>
    <property type="match status" value="1"/>
</dbReference>
<dbReference type="PANTHER" id="PTHR14021">
    <property type="entry name" value="IRON-SULFUR CLUSTER CO-CHAPERONE PROTEIN HSCB"/>
    <property type="match status" value="1"/>
</dbReference>
<dbReference type="InterPro" id="IPR009073">
    <property type="entry name" value="HscB_oligo_C"/>
</dbReference>
<comment type="subunit">
    <text evidence="4">Interacts with HscA and stimulates its ATPase activity.</text>
</comment>